<reference evidence="1 2" key="1">
    <citation type="submission" date="2021-01" db="EMBL/GenBank/DDBJ databases">
        <title>Whole genome shotgun sequence of Actinoplanes humidus NBRC 14915.</title>
        <authorList>
            <person name="Komaki H."/>
            <person name="Tamura T."/>
        </authorList>
    </citation>
    <scope>NUCLEOTIDE SEQUENCE [LARGE SCALE GENOMIC DNA]</scope>
    <source>
        <strain evidence="1 2">NBRC 14915</strain>
    </source>
</reference>
<dbReference type="Proteomes" id="UP000603200">
    <property type="component" value="Unassembled WGS sequence"/>
</dbReference>
<organism evidence="1 2">
    <name type="scientific">Winogradskya humida</name>
    <dbReference type="NCBI Taxonomy" id="113566"/>
    <lineage>
        <taxon>Bacteria</taxon>
        <taxon>Bacillati</taxon>
        <taxon>Actinomycetota</taxon>
        <taxon>Actinomycetes</taxon>
        <taxon>Micromonosporales</taxon>
        <taxon>Micromonosporaceae</taxon>
        <taxon>Winogradskya</taxon>
    </lineage>
</organism>
<gene>
    <name evidence="1" type="ORF">Ahu01nite_042380</name>
</gene>
<comment type="caution">
    <text evidence="1">The sequence shown here is derived from an EMBL/GenBank/DDBJ whole genome shotgun (WGS) entry which is preliminary data.</text>
</comment>
<evidence type="ECO:0000313" key="1">
    <source>
        <dbReference type="EMBL" id="GIE21136.1"/>
    </source>
</evidence>
<dbReference type="EMBL" id="BOMN01000054">
    <property type="protein sequence ID" value="GIE21136.1"/>
    <property type="molecule type" value="Genomic_DNA"/>
</dbReference>
<keyword evidence="2" id="KW-1185">Reference proteome</keyword>
<sequence>MTVKHGGHEAGPARAAGTTLAELGTGLGADLYLGHGETPETLIGLRLSLRATSCAIGGAERSVVHNLLG</sequence>
<protein>
    <submittedName>
        <fullName evidence="1">Uncharacterized protein</fullName>
    </submittedName>
</protein>
<evidence type="ECO:0000313" key="2">
    <source>
        <dbReference type="Proteomes" id="UP000603200"/>
    </source>
</evidence>
<accession>A0ABQ3ZRD5</accession>
<name>A0ABQ3ZRD5_9ACTN</name>
<proteinExistence type="predicted"/>